<accession>E3NUT8</accession>
<keyword evidence="4" id="KW-0342">GTP-binding</keyword>
<dbReference type="GO" id="GO:0007017">
    <property type="term" value="P:microtubule-based process"/>
    <property type="evidence" value="ECO:0007669"/>
    <property type="project" value="InterPro"/>
</dbReference>
<dbReference type="SUPFAM" id="SSF52490">
    <property type="entry name" value="Tubulin nucleotide-binding domain-like"/>
    <property type="match status" value="1"/>
</dbReference>
<dbReference type="STRING" id="31234.E3NUT8"/>
<keyword evidence="6" id="KW-1185">Reference proteome</keyword>
<comment type="similarity">
    <text evidence="1">Belongs to the tubulin family.</text>
</comment>
<reference evidence="5" key="1">
    <citation type="submission" date="2007-07" db="EMBL/GenBank/DDBJ databases">
        <title>PCAP assembly of the Caenorhabditis remanei genome.</title>
        <authorList>
            <consortium name="The Caenorhabditis remanei Sequencing Consortium"/>
            <person name="Wilson R.K."/>
        </authorList>
    </citation>
    <scope>NUCLEOTIDE SEQUENCE [LARGE SCALE GENOMIC DNA]</scope>
    <source>
        <strain evidence="5">PB4641</strain>
    </source>
</reference>
<dbReference type="HOGENOM" id="CLU_2361709_0_0_1"/>
<dbReference type="EMBL" id="DS270677">
    <property type="protein sequence ID" value="EFO96488.1"/>
    <property type="molecule type" value="Genomic_DNA"/>
</dbReference>
<gene>
    <name evidence="5" type="ORF">CRE_15851</name>
</gene>
<protein>
    <submittedName>
        <fullName evidence="5">Uncharacterized protein</fullName>
    </submittedName>
</protein>
<evidence type="ECO:0000313" key="6">
    <source>
        <dbReference type="Proteomes" id="UP000008281"/>
    </source>
</evidence>
<keyword evidence="2" id="KW-0493">Microtubule</keyword>
<evidence type="ECO:0000256" key="1">
    <source>
        <dbReference type="ARBA" id="ARBA00009636"/>
    </source>
</evidence>
<dbReference type="PANTHER" id="PTHR11588">
    <property type="entry name" value="TUBULIN"/>
    <property type="match status" value="1"/>
</dbReference>
<dbReference type="eggNOG" id="KOG1376">
    <property type="taxonomic scope" value="Eukaryota"/>
</dbReference>
<dbReference type="InParanoid" id="E3NUT8"/>
<evidence type="ECO:0000313" key="5">
    <source>
        <dbReference type="EMBL" id="EFO96488.1"/>
    </source>
</evidence>
<dbReference type="GO" id="GO:0005525">
    <property type="term" value="F:GTP binding"/>
    <property type="evidence" value="ECO:0007669"/>
    <property type="project" value="UniProtKB-KW"/>
</dbReference>
<dbReference type="OrthoDB" id="1662883at2759"/>
<evidence type="ECO:0000256" key="3">
    <source>
        <dbReference type="ARBA" id="ARBA00022741"/>
    </source>
</evidence>
<sequence length="96" mass="10808">MAIETSILVISRAGPARSARVEIFLKIAVMVDNEAIYDICRRNLRVSRPTYTNLNRIISQVVSSITASLRFDGALNVDLNGFPNQFKYRSHGIHFP</sequence>
<dbReference type="GO" id="GO:0005874">
    <property type="term" value="C:microtubule"/>
    <property type="evidence" value="ECO:0007669"/>
    <property type="project" value="UniProtKB-KW"/>
</dbReference>
<dbReference type="Proteomes" id="UP000008281">
    <property type="component" value="Unassembled WGS sequence"/>
</dbReference>
<dbReference type="Gene3D" id="3.40.50.1440">
    <property type="entry name" value="Tubulin/FtsZ, GTPase domain"/>
    <property type="match status" value="1"/>
</dbReference>
<name>E3NUT8_CAERE</name>
<dbReference type="InterPro" id="IPR000217">
    <property type="entry name" value="Tubulin"/>
</dbReference>
<organism evidence="6">
    <name type="scientific">Caenorhabditis remanei</name>
    <name type="common">Caenorhabditis vulgaris</name>
    <dbReference type="NCBI Taxonomy" id="31234"/>
    <lineage>
        <taxon>Eukaryota</taxon>
        <taxon>Metazoa</taxon>
        <taxon>Ecdysozoa</taxon>
        <taxon>Nematoda</taxon>
        <taxon>Chromadorea</taxon>
        <taxon>Rhabditida</taxon>
        <taxon>Rhabditina</taxon>
        <taxon>Rhabditomorpha</taxon>
        <taxon>Rhabditoidea</taxon>
        <taxon>Rhabditidae</taxon>
        <taxon>Peloderinae</taxon>
        <taxon>Caenorhabditis</taxon>
    </lineage>
</organism>
<evidence type="ECO:0000256" key="4">
    <source>
        <dbReference type="ARBA" id="ARBA00023134"/>
    </source>
</evidence>
<dbReference type="InterPro" id="IPR036525">
    <property type="entry name" value="Tubulin/FtsZ_GTPase_sf"/>
</dbReference>
<evidence type="ECO:0000256" key="2">
    <source>
        <dbReference type="ARBA" id="ARBA00022701"/>
    </source>
</evidence>
<dbReference type="AlphaFoldDB" id="E3NUT8"/>
<keyword evidence="3" id="KW-0547">Nucleotide-binding</keyword>
<proteinExistence type="inferred from homology"/>